<name>A0AAN5L585_KLEOX</name>
<evidence type="ECO:0000256" key="3">
    <source>
        <dbReference type="ARBA" id="ARBA00022630"/>
    </source>
</evidence>
<evidence type="ECO:0000259" key="8">
    <source>
        <dbReference type="Pfam" id="PF07992"/>
    </source>
</evidence>
<dbReference type="PRINTS" id="PR00411">
    <property type="entry name" value="PNDRDTASEI"/>
</dbReference>
<dbReference type="InterPro" id="IPR036188">
    <property type="entry name" value="FAD/NAD-bd_sf"/>
</dbReference>
<evidence type="ECO:0000256" key="1">
    <source>
        <dbReference type="ARBA" id="ARBA00001974"/>
    </source>
</evidence>
<dbReference type="InterPro" id="IPR016156">
    <property type="entry name" value="FAD/NAD-linked_Rdtase_dimer_sf"/>
</dbReference>
<dbReference type="SUPFAM" id="SSF55424">
    <property type="entry name" value="FAD/NAD-linked reductases, dimerisation (C-terminal) domain"/>
    <property type="match status" value="1"/>
</dbReference>
<dbReference type="EMBL" id="DACSEO010000009">
    <property type="protein sequence ID" value="HAT1680535.1"/>
    <property type="molecule type" value="Genomic_DNA"/>
</dbReference>
<dbReference type="Pfam" id="PF07992">
    <property type="entry name" value="Pyr_redox_2"/>
    <property type="match status" value="1"/>
</dbReference>
<evidence type="ECO:0000256" key="6">
    <source>
        <dbReference type="ARBA" id="ARBA00023284"/>
    </source>
</evidence>
<evidence type="ECO:0000313" key="10">
    <source>
        <dbReference type="Proteomes" id="UP000856143"/>
    </source>
</evidence>
<dbReference type="NCBIfam" id="NF007123">
    <property type="entry name" value="PRK09564.1"/>
    <property type="match status" value="1"/>
</dbReference>
<keyword evidence="5 9" id="KW-0560">Oxidoreductase</keyword>
<organism evidence="9 10">
    <name type="scientific">Klebsiella oxytoca</name>
    <dbReference type="NCBI Taxonomy" id="571"/>
    <lineage>
        <taxon>Bacteria</taxon>
        <taxon>Pseudomonadati</taxon>
        <taxon>Pseudomonadota</taxon>
        <taxon>Gammaproteobacteria</taxon>
        <taxon>Enterobacterales</taxon>
        <taxon>Enterobacteriaceae</taxon>
        <taxon>Klebsiella/Raoultella group</taxon>
        <taxon>Klebsiella</taxon>
    </lineage>
</organism>
<reference evidence="9" key="2">
    <citation type="submission" date="2020-11" db="EMBL/GenBank/DDBJ databases">
        <authorList>
            <consortium name="NCBI Pathogen Detection Project"/>
        </authorList>
    </citation>
    <scope>NUCLEOTIDE SEQUENCE</scope>
    <source>
        <strain evidence="9">R404</strain>
    </source>
</reference>
<dbReference type="InterPro" id="IPR050260">
    <property type="entry name" value="FAD-bd_OxRdtase"/>
</dbReference>
<dbReference type="Proteomes" id="UP000856143">
    <property type="component" value="Unassembled WGS sequence"/>
</dbReference>
<proteinExistence type="inferred from homology"/>
<dbReference type="PRINTS" id="PR00368">
    <property type="entry name" value="FADPNR"/>
</dbReference>
<accession>A0AAN5L585</accession>
<reference evidence="9" key="1">
    <citation type="journal article" date="2018" name="Genome Biol.">
        <title>SKESA: strategic k-mer extension for scrupulous assemblies.</title>
        <authorList>
            <person name="Souvorov A."/>
            <person name="Agarwala R."/>
            <person name="Lipman D.J."/>
        </authorList>
    </citation>
    <scope>NUCLEOTIDE SEQUENCE</scope>
    <source>
        <strain evidence="9">R404</strain>
    </source>
</reference>
<sequence>MRIIIIGAEAAGASAAAKAKRLSPNSLVRVYEKSAVISFGACGLPYFIGDSFSDPDEMISRTPEQFVRSGVDIRTAHEVLKIDPDRKVVVVKNLLTDVVTEDHYDRLLIATGATPAVLPVPGMVLSHVFTLKTLADGQTIRKMLDEPDIRHIAIVGAGYIGLEMAEALVSQGKKVSVFERCDSVLPGAFDAEVSTVIAQALKTQCSLYLNAGITALNGNREGRVCSVSTTAGEYPVDAVIIATGVHPDDTLYRDLGMRVLANGAIVTDEYGRTSIDDIYAAGDCAAVRYRLTQAPVYRPLATNANKAGRVAGENLAGGRRPYPGTLGTAGLRVFNTEAARTGITEQEACKQGIPCRTVTVRDKNHSNYVPGQDDVMLRLVYDSVSRQLLGAQIAGGSGAALRINTLALAVWSGMRVDELAMVDFMYAPPFSRPWDIVNVAANVAG</sequence>
<dbReference type="SUPFAM" id="SSF51905">
    <property type="entry name" value="FAD/NAD(P)-binding domain"/>
    <property type="match status" value="1"/>
</dbReference>
<protein>
    <submittedName>
        <fullName evidence="9">CoA-disulfide reductase</fullName>
        <ecNumber evidence="9">1.8.1.14</ecNumber>
    </submittedName>
</protein>
<comment type="similarity">
    <text evidence="2">Belongs to the class-III pyridine nucleotide-disulfide oxidoreductase family.</text>
</comment>
<evidence type="ECO:0000256" key="4">
    <source>
        <dbReference type="ARBA" id="ARBA00022827"/>
    </source>
</evidence>
<keyword evidence="4" id="KW-0274">FAD</keyword>
<dbReference type="AlphaFoldDB" id="A0AAN5L585"/>
<dbReference type="Pfam" id="PF02852">
    <property type="entry name" value="Pyr_redox_dim"/>
    <property type="match status" value="1"/>
</dbReference>
<feature type="domain" description="Pyridine nucleotide-disulphide oxidoreductase dimerisation" evidence="7">
    <location>
        <begin position="333"/>
        <end position="431"/>
    </location>
</feature>
<dbReference type="EC" id="1.8.1.14" evidence="9"/>
<evidence type="ECO:0000256" key="2">
    <source>
        <dbReference type="ARBA" id="ARBA00009130"/>
    </source>
</evidence>
<dbReference type="InterPro" id="IPR023753">
    <property type="entry name" value="FAD/NAD-binding_dom"/>
</dbReference>
<evidence type="ECO:0000259" key="7">
    <source>
        <dbReference type="Pfam" id="PF02852"/>
    </source>
</evidence>
<comment type="caution">
    <text evidence="9">The sequence shown here is derived from an EMBL/GenBank/DDBJ whole genome shotgun (WGS) entry which is preliminary data.</text>
</comment>
<comment type="cofactor">
    <cofactor evidence="1">
        <name>FAD</name>
        <dbReference type="ChEBI" id="CHEBI:57692"/>
    </cofactor>
</comment>
<keyword evidence="3" id="KW-0285">Flavoprotein</keyword>
<evidence type="ECO:0000256" key="5">
    <source>
        <dbReference type="ARBA" id="ARBA00023002"/>
    </source>
</evidence>
<dbReference type="GO" id="GO:0050451">
    <property type="term" value="F:CoA-disulfide reductase (NADPH) activity"/>
    <property type="evidence" value="ECO:0007669"/>
    <property type="project" value="UniProtKB-EC"/>
</dbReference>
<evidence type="ECO:0000313" key="9">
    <source>
        <dbReference type="EMBL" id="HAT1680535.1"/>
    </source>
</evidence>
<dbReference type="InterPro" id="IPR004099">
    <property type="entry name" value="Pyr_nucl-diS_OxRdtase_dimer"/>
</dbReference>
<keyword evidence="6" id="KW-0676">Redox-active center</keyword>
<gene>
    <name evidence="9" type="ORF">I8Y21_001144</name>
</gene>
<dbReference type="Gene3D" id="3.50.50.60">
    <property type="entry name" value="FAD/NAD(P)-binding domain"/>
    <property type="match status" value="2"/>
</dbReference>
<feature type="domain" description="FAD/NAD(P)-binding" evidence="8">
    <location>
        <begin position="1"/>
        <end position="294"/>
    </location>
</feature>
<dbReference type="PANTHER" id="PTHR43429:SF1">
    <property type="entry name" value="NAD(P)H SULFUR OXIDOREDUCTASE (COA-DEPENDENT)"/>
    <property type="match status" value="1"/>
</dbReference>
<dbReference type="PANTHER" id="PTHR43429">
    <property type="entry name" value="PYRIDINE NUCLEOTIDE-DISULFIDE OXIDOREDUCTASE DOMAIN-CONTAINING"/>
    <property type="match status" value="1"/>
</dbReference>